<proteinExistence type="predicted"/>
<gene>
    <name evidence="1" type="ORF">CBM2634_B70089</name>
</gene>
<sequence length="94" mass="9574">MPAGRACTACGGPHWRFASSTGMLFQESMTSCIAPVPIPAQAAAKVAAKVAAHRAATRVSLRATVGAAYANRAGLGGMAAPHRRSRRQGPVCGD</sequence>
<accession>A0A375JAU3</accession>
<protein>
    <submittedName>
        <fullName evidence="1">Uncharacterized protein</fullName>
    </submittedName>
</protein>
<evidence type="ECO:0000313" key="2">
    <source>
        <dbReference type="Proteomes" id="UP000256805"/>
    </source>
</evidence>
<evidence type="ECO:0000313" key="1">
    <source>
        <dbReference type="EMBL" id="SPS01999.1"/>
    </source>
</evidence>
<dbReference type="EMBL" id="OVTA01000048">
    <property type="protein sequence ID" value="SPS01999.1"/>
    <property type="molecule type" value="Genomic_DNA"/>
</dbReference>
<organism evidence="1 2">
    <name type="scientific">Cupriavidus taiwanensis</name>
    <dbReference type="NCBI Taxonomy" id="164546"/>
    <lineage>
        <taxon>Bacteria</taxon>
        <taxon>Pseudomonadati</taxon>
        <taxon>Pseudomonadota</taxon>
        <taxon>Betaproteobacteria</taxon>
        <taxon>Burkholderiales</taxon>
        <taxon>Burkholderiaceae</taxon>
        <taxon>Cupriavidus</taxon>
    </lineage>
</organism>
<dbReference type="Proteomes" id="UP000256805">
    <property type="component" value="Unassembled WGS sequence"/>
</dbReference>
<reference evidence="1 2" key="1">
    <citation type="submission" date="2018-01" db="EMBL/GenBank/DDBJ databases">
        <authorList>
            <person name="Gaut B.S."/>
            <person name="Morton B.R."/>
            <person name="Clegg M.T."/>
            <person name="Duvall M.R."/>
        </authorList>
    </citation>
    <scope>NUCLEOTIDE SEQUENCE [LARGE SCALE GENOMIC DNA]</scope>
    <source>
        <strain evidence="1">Cupriavidus taiwanensis cmp 52</strain>
    </source>
</reference>
<dbReference type="AlphaFoldDB" id="A0A375JAU3"/>
<name>A0A375JAU3_9BURK</name>